<feature type="domain" description="Methyltransferase" evidence="1">
    <location>
        <begin position="103"/>
        <end position="185"/>
    </location>
</feature>
<keyword evidence="3" id="KW-1185">Reference proteome</keyword>
<keyword evidence="2" id="KW-0489">Methyltransferase</keyword>
<sequence length="305" mass="34200">MPMASYLLPRYRFMDELYRTLVDIPETVTVSAPIHQENAYFMIIDDIDFGTMYRNQMAQAGGKEKPASVWDAKAADMQKSPDSSPYTRAFIELTNLDGCNTLLDMGCGTGAITLALAPGMQQVTGVDYSTGMLQVFRHTARELGLSNIHTIQRAWEDSWRDIPQADLVIASRSTAVMDMADALRKLDQTARKRVCLTNLAGGSFIDTGLLKAMGRKIIPKPDYIYILNILYQMGRFPRLDYIEARGRLAGTDSIDEFVTKAESSLGPLTADEKQRIADWYHADPERGRRGGEGFKWAFISWDTDN</sequence>
<dbReference type="SUPFAM" id="SSF53335">
    <property type="entry name" value="S-adenosyl-L-methionine-dependent methyltransferases"/>
    <property type="match status" value="1"/>
</dbReference>
<dbReference type="Gene3D" id="3.40.50.150">
    <property type="entry name" value="Vaccinia Virus protein VP39"/>
    <property type="match status" value="1"/>
</dbReference>
<protein>
    <submittedName>
        <fullName evidence="2">Class I SAM-dependent methyltransferase</fullName>
    </submittedName>
</protein>
<dbReference type="AlphaFoldDB" id="A0A851I094"/>
<name>A0A851I094_9GAMM</name>
<dbReference type="Pfam" id="PF13649">
    <property type="entry name" value="Methyltransf_25"/>
    <property type="match status" value="1"/>
</dbReference>
<evidence type="ECO:0000259" key="1">
    <source>
        <dbReference type="Pfam" id="PF13649"/>
    </source>
</evidence>
<dbReference type="GO" id="GO:0032259">
    <property type="term" value="P:methylation"/>
    <property type="evidence" value="ECO:0007669"/>
    <property type="project" value="UniProtKB-KW"/>
</dbReference>
<dbReference type="CDD" id="cd02440">
    <property type="entry name" value="AdoMet_MTases"/>
    <property type="match status" value="1"/>
</dbReference>
<keyword evidence="2" id="KW-0808">Transferase</keyword>
<reference evidence="2 3" key="1">
    <citation type="submission" date="2020-03" db="EMBL/GenBank/DDBJ databases">
        <title>Metagenomic, metatranscriptomic, and metabolomic analyses revealed the key microbes and metabolic features during the fermentation of ganjang, Korean traditional soy sauce.</title>
        <authorList>
            <person name="Chun B.H."/>
            <person name="Jeon C.O."/>
        </authorList>
    </citation>
    <scope>NUCLEOTIDE SEQUENCE [LARGE SCALE GENOMIC DNA]</scope>
    <source>
        <strain evidence="2 3">KG14</strain>
    </source>
</reference>
<dbReference type="InterPro" id="IPR041698">
    <property type="entry name" value="Methyltransf_25"/>
</dbReference>
<proteinExistence type="predicted"/>
<accession>A0A851I094</accession>
<evidence type="ECO:0000313" key="3">
    <source>
        <dbReference type="Proteomes" id="UP000536442"/>
    </source>
</evidence>
<dbReference type="EMBL" id="JABEVQ010000004">
    <property type="protein sequence ID" value="NWN91588.1"/>
    <property type="molecule type" value="Genomic_DNA"/>
</dbReference>
<dbReference type="InterPro" id="IPR029063">
    <property type="entry name" value="SAM-dependent_MTases_sf"/>
</dbReference>
<gene>
    <name evidence="2" type="ORF">HLV39_08805</name>
</gene>
<organism evidence="2 3">
    <name type="scientific">Marinobacter adhaerens</name>
    <dbReference type="NCBI Taxonomy" id="1033846"/>
    <lineage>
        <taxon>Bacteria</taxon>
        <taxon>Pseudomonadati</taxon>
        <taxon>Pseudomonadota</taxon>
        <taxon>Gammaproteobacteria</taxon>
        <taxon>Pseudomonadales</taxon>
        <taxon>Marinobacteraceae</taxon>
        <taxon>Marinobacter</taxon>
    </lineage>
</organism>
<evidence type="ECO:0000313" key="2">
    <source>
        <dbReference type="EMBL" id="NWN91588.1"/>
    </source>
</evidence>
<dbReference type="Proteomes" id="UP000536442">
    <property type="component" value="Unassembled WGS sequence"/>
</dbReference>
<comment type="caution">
    <text evidence="2">The sequence shown here is derived from an EMBL/GenBank/DDBJ whole genome shotgun (WGS) entry which is preliminary data.</text>
</comment>
<dbReference type="GO" id="GO:0008168">
    <property type="term" value="F:methyltransferase activity"/>
    <property type="evidence" value="ECO:0007669"/>
    <property type="project" value="UniProtKB-KW"/>
</dbReference>